<protein>
    <submittedName>
        <fullName evidence="5">Serine protease 30-like</fullName>
    </submittedName>
</protein>
<dbReference type="KEGG" id="pxu:106122363"/>
<dbReference type="Proteomes" id="UP000694872">
    <property type="component" value="Unplaced"/>
</dbReference>
<dbReference type="Gene3D" id="2.40.10.10">
    <property type="entry name" value="Trypsin-like serine proteases"/>
    <property type="match status" value="1"/>
</dbReference>
<feature type="domain" description="Peptidase S1" evidence="4">
    <location>
        <begin position="50"/>
        <end position="297"/>
    </location>
</feature>
<dbReference type="GO" id="GO:0006508">
    <property type="term" value="P:proteolysis"/>
    <property type="evidence" value="ECO:0007669"/>
    <property type="project" value="InterPro"/>
</dbReference>
<sequence>MRGFIIVVTIIHSCIISKAQDKIQFAKTNEEKATETNLKCGVTNPSGLVFRFGEMLADFGEYPWMVAIIKKSDTPSTQWSDKDYLNGGTLIHTSVVLTSSYGLEKIKPNEIKCRAGEWHKTAEDEDYVHQERNVRRIVIHKDYFKDSFYNAISMVFLEQPFDLNDAPHVGVACVGPTLPEPGTKCFGTGWGMSAVSGKSDILKKIPVNLLSADDCETKMRKTRLGKIYRLHDSLTCAGSADDTCKGDLGAPLVCPVKDDSTRYVLYGMSAFRIHEEGAPCIYVKVPAFYDWIGERMGEEGFNSSTYTYVP</sequence>
<dbReference type="InterPro" id="IPR001254">
    <property type="entry name" value="Trypsin_dom"/>
</dbReference>
<dbReference type="SUPFAM" id="SSF50494">
    <property type="entry name" value="Trypsin-like serine proteases"/>
    <property type="match status" value="1"/>
</dbReference>
<evidence type="ECO:0000256" key="1">
    <source>
        <dbReference type="ARBA" id="ARBA00023157"/>
    </source>
</evidence>
<keyword evidence="3" id="KW-0732">Signal</keyword>
<dbReference type="PROSITE" id="PS50240">
    <property type="entry name" value="TRYPSIN_DOM"/>
    <property type="match status" value="1"/>
</dbReference>
<evidence type="ECO:0000259" key="4">
    <source>
        <dbReference type="PROSITE" id="PS50240"/>
    </source>
</evidence>
<proteinExistence type="inferred from homology"/>
<dbReference type="InterPro" id="IPR051487">
    <property type="entry name" value="Ser/Thr_Proteases_Immune/Dev"/>
</dbReference>
<organism evidence="5">
    <name type="scientific">Papilio xuthus</name>
    <name type="common">Asian swallowtail butterfly</name>
    <dbReference type="NCBI Taxonomy" id="66420"/>
    <lineage>
        <taxon>Eukaryota</taxon>
        <taxon>Metazoa</taxon>
        <taxon>Ecdysozoa</taxon>
        <taxon>Arthropoda</taxon>
        <taxon>Hexapoda</taxon>
        <taxon>Insecta</taxon>
        <taxon>Pterygota</taxon>
        <taxon>Neoptera</taxon>
        <taxon>Endopterygota</taxon>
        <taxon>Lepidoptera</taxon>
        <taxon>Glossata</taxon>
        <taxon>Ditrysia</taxon>
        <taxon>Papilionoidea</taxon>
        <taxon>Papilionidae</taxon>
        <taxon>Papilioninae</taxon>
        <taxon>Papilio</taxon>
    </lineage>
</organism>
<gene>
    <name evidence="5" type="primary">LOC106122363</name>
</gene>
<comment type="similarity">
    <text evidence="2">Belongs to the peptidase S1 family. CLIP subfamily.</text>
</comment>
<dbReference type="RefSeq" id="XP_013173758.1">
    <property type="nucleotide sequence ID" value="XM_013318304.1"/>
</dbReference>
<dbReference type="InterPro" id="IPR009003">
    <property type="entry name" value="Peptidase_S1_PA"/>
</dbReference>
<dbReference type="CDD" id="cd00190">
    <property type="entry name" value="Tryp_SPc"/>
    <property type="match status" value="1"/>
</dbReference>
<evidence type="ECO:0000256" key="2">
    <source>
        <dbReference type="ARBA" id="ARBA00024195"/>
    </source>
</evidence>
<dbReference type="InterPro" id="IPR043504">
    <property type="entry name" value="Peptidase_S1_PA_chymotrypsin"/>
</dbReference>
<reference evidence="5" key="1">
    <citation type="submission" date="2025-08" db="UniProtKB">
        <authorList>
            <consortium name="RefSeq"/>
        </authorList>
    </citation>
    <scope>IDENTIFICATION</scope>
</reference>
<dbReference type="AlphaFoldDB" id="A0AAJ6ZJD4"/>
<evidence type="ECO:0000313" key="5">
    <source>
        <dbReference type="RefSeq" id="XP_013173758.1"/>
    </source>
</evidence>
<name>A0AAJ6ZJD4_PAPXU</name>
<keyword evidence="1" id="KW-1015">Disulfide bond</keyword>
<feature type="signal peptide" evidence="3">
    <location>
        <begin position="1"/>
        <end position="19"/>
    </location>
</feature>
<evidence type="ECO:0000256" key="3">
    <source>
        <dbReference type="SAM" id="SignalP"/>
    </source>
</evidence>
<accession>A0AAJ6ZJD4</accession>
<dbReference type="PANTHER" id="PTHR24256">
    <property type="entry name" value="TRYPTASE-RELATED"/>
    <property type="match status" value="1"/>
</dbReference>
<dbReference type="GO" id="GO:0004252">
    <property type="term" value="F:serine-type endopeptidase activity"/>
    <property type="evidence" value="ECO:0007669"/>
    <property type="project" value="InterPro"/>
</dbReference>
<feature type="chain" id="PRO_5042537431" evidence="3">
    <location>
        <begin position="20"/>
        <end position="310"/>
    </location>
</feature>
<dbReference type="SMART" id="SM00020">
    <property type="entry name" value="Tryp_SPc"/>
    <property type="match status" value="1"/>
</dbReference>
<dbReference type="Pfam" id="PF00089">
    <property type="entry name" value="Trypsin"/>
    <property type="match status" value="1"/>
</dbReference>